<accession>A0A368KR79</accession>
<reference evidence="1 2" key="1">
    <citation type="submission" date="2018-07" db="EMBL/GenBank/DDBJ databases">
        <title>Comparative genomes isolates from brazilian mangrove.</title>
        <authorList>
            <person name="De Araujo J.E."/>
            <person name="Taketani R.G."/>
            <person name="Silva M.C.P."/>
            <person name="Lourenco M.V."/>
            <person name="Oliveira V.M."/>
            <person name="Andreote F.D."/>
        </authorList>
    </citation>
    <scope>NUCLEOTIDE SEQUENCE [LARGE SCALE GENOMIC DNA]</scope>
    <source>
        <strain evidence="1 2">HEX PRIS-MGV</strain>
    </source>
</reference>
<organism evidence="1 2">
    <name type="scientific">Bremerella cremea</name>
    <dbReference type="NCBI Taxonomy" id="1031537"/>
    <lineage>
        <taxon>Bacteria</taxon>
        <taxon>Pseudomonadati</taxon>
        <taxon>Planctomycetota</taxon>
        <taxon>Planctomycetia</taxon>
        <taxon>Pirellulales</taxon>
        <taxon>Pirellulaceae</taxon>
        <taxon>Bremerella</taxon>
    </lineage>
</organism>
<dbReference type="AlphaFoldDB" id="A0A368KR79"/>
<evidence type="ECO:0000313" key="2">
    <source>
        <dbReference type="Proteomes" id="UP000253562"/>
    </source>
</evidence>
<name>A0A368KR79_9BACT</name>
<evidence type="ECO:0000313" key="1">
    <source>
        <dbReference type="EMBL" id="RCS43931.1"/>
    </source>
</evidence>
<dbReference type="Proteomes" id="UP000253562">
    <property type="component" value="Unassembled WGS sequence"/>
</dbReference>
<proteinExistence type="predicted"/>
<gene>
    <name evidence="1" type="ORF">DTL42_18265</name>
</gene>
<dbReference type="RefSeq" id="WP_114370638.1">
    <property type="nucleotide sequence ID" value="NZ_QPEX01000037.1"/>
</dbReference>
<dbReference type="OrthoDB" id="245702at2"/>
<comment type="caution">
    <text evidence="1">The sequence shown here is derived from an EMBL/GenBank/DDBJ whole genome shotgun (WGS) entry which is preliminary data.</text>
</comment>
<dbReference type="EMBL" id="QPEX01000037">
    <property type="protein sequence ID" value="RCS43931.1"/>
    <property type="molecule type" value="Genomic_DNA"/>
</dbReference>
<protein>
    <submittedName>
        <fullName evidence="1">Uncharacterized protein</fullName>
    </submittedName>
</protein>
<sequence length="851" mass="87241">MSLCVWRGDAQGIAQVDQVTVDEVEIGDSFTLTINRKAVSFTATTASAEHVYSGLSAAISAASLPEFPTATFVPADLHQASSLKLTGRADGTPFTISGSTSNGGQGSVEVELLQNGQPGRNMKQRISLPAGISGGTFTLSWSGQTTTPLDFDATAAEVESALIALTNIGSGNILVTGDAAGPWVVEFTATLGQTTQPPLSGNGASLTGQAVSVTQIQAGQSGSNYAGNFVVQYNSSFDFSSGVQITGTDPYGNIRTETTNYFYGEPSMWKNAIGAALGVGNASIAVTIADNSESSAYDIDYTISFECLGILAGQANIDLDLGWVTNNALIPLNVTDTGGNLRNEKQLVTLPGSPTGGTFTLTFQGQTTSNIAFDASASTVQAELEALANVSSGDVVVTAGSVSGWLIEFIQNLGSQDLALLTGSGVNLAGGQLAVSITQAAIEPRNEQVLITLGEEVSGGTFTLSHAGHTTSDLAYDATSATVAAALAALSHLANGDIQVSGNPGGPWTIEFTGSQAATNVSSVSANGDNLTGTSTQTITITSLISPTGPFHWDNADNWSGGSVPGNGDTVVLEQTANPVKYALNQSSLTLALLDIRASYTGTIGLASENRDGNSPYIEYRPRSLNIGANEVRIGAGEGSGSARIRLNLGSVASNITVFSTATPAATGQYAVSLQGTHANNKLFVYQGVVSIAPQSGESAQFGELSVGYEDDPASDVELFLGENVTLGDVVIHGGRITAEGLSGSAISSLLVTAGEVFLLGTDGVEQLDIAGGVLFYRTTGTLAGNTVVSGDGRLSLVGDLRAKTITNTVTCRGDNATIEDPHHTAASLSIAYESTTRLPELGTNFTIARS</sequence>